<evidence type="ECO:0000313" key="3">
    <source>
        <dbReference type="Proteomes" id="UP000284853"/>
    </source>
</evidence>
<sequence>MTDFATPNLPSRNFSATQDFYGSFGFTTTYVDDGWLIMTRGTLTLEFFLHTDLDPLTSWFSCCLRVDDADAMFAAFKAAGIGEEPHSRPCVHLPQIQSGMKMGVMIDIDGTLVRVIENDSQQNGR</sequence>
<name>A0ABX9PZX7_9GAMM</name>
<dbReference type="SUPFAM" id="SSF54593">
    <property type="entry name" value="Glyoxalase/Bleomycin resistance protein/Dihydroxybiphenyl dioxygenase"/>
    <property type="match status" value="1"/>
</dbReference>
<proteinExistence type="predicted"/>
<evidence type="ECO:0000313" key="2">
    <source>
        <dbReference type="EMBL" id="RKF69771.1"/>
    </source>
</evidence>
<dbReference type="InterPro" id="IPR029068">
    <property type="entry name" value="Glyas_Bleomycin-R_OHBP_Dase"/>
</dbReference>
<accession>A0ABX9PZX7</accession>
<gene>
    <name evidence="2" type="ORF">CKQ54_15915</name>
</gene>
<dbReference type="CDD" id="cd08350">
    <property type="entry name" value="BLMT_like"/>
    <property type="match status" value="1"/>
</dbReference>
<protein>
    <submittedName>
        <fullName evidence="2">Bleomycin resistance protein</fullName>
    </submittedName>
</protein>
<organism evidence="2 3">
    <name type="scientific">Rahnella variigena</name>
    <dbReference type="NCBI Taxonomy" id="574964"/>
    <lineage>
        <taxon>Bacteria</taxon>
        <taxon>Pseudomonadati</taxon>
        <taxon>Pseudomonadota</taxon>
        <taxon>Gammaproteobacteria</taxon>
        <taxon>Enterobacterales</taxon>
        <taxon>Yersiniaceae</taxon>
        <taxon>Rahnella</taxon>
    </lineage>
</organism>
<dbReference type="EMBL" id="NSDJ01000001">
    <property type="protein sequence ID" value="RKF69771.1"/>
    <property type="molecule type" value="Genomic_DNA"/>
</dbReference>
<dbReference type="InterPro" id="IPR037523">
    <property type="entry name" value="VOC_core"/>
</dbReference>
<dbReference type="Proteomes" id="UP000284853">
    <property type="component" value="Unassembled WGS sequence"/>
</dbReference>
<comment type="caution">
    <text evidence="2">The sequence shown here is derived from an EMBL/GenBank/DDBJ whole genome shotgun (WGS) entry which is preliminary data.</text>
</comment>
<dbReference type="Gene3D" id="3.10.180.10">
    <property type="entry name" value="2,3-Dihydroxybiphenyl 1,2-Dioxygenase, domain 1"/>
    <property type="match status" value="1"/>
</dbReference>
<reference evidence="2 3" key="1">
    <citation type="submission" date="2017-08" db="EMBL/GenBank/DDBJ databases">
        <title>Comparative genomics of bacteria isolated from necrotic lesions of AOD affected trees.</title>
        <authorList>
            <person name="Doonan J."/>
            <person name="Denman S."/>
            <person name="Mcdonald J.E."/>
        </authorList>
    </citation>
    <scope>NUCLEOTIDE SEQUENCE [LARGE SCALE GENOMIC DNA]</scope>
    <source>
        <strain evidence="2 3">CIP 105588</strain>
    </source>
</reference>
<feature type="domain" description="VOC" evidence="1">
    <location>
        <begin position="1"/>
        <end position="118"/>
    </location>
</feature>
<keyword evidence="3" id="KW-1185">Reference proteome</keyword>
<dbReference type="PROSITE" id="PS51819">
    <property type="entry name" value="VOC"/>
    <property type="match status" value="1"/>
</dbReference>
<dbReference type="GeneID" id="302710295"/>
<evidence type="ECO:0000259" key="1">
    <source>
        <dbReference type="PROSITE" id="PS51819"/>
    </source>
</evidence>
<dbReference type="RefSeq" id="WP_120163049.1">
    <property type="nucleotide sequence ID" value="NZ_JBLYPM010000002.1"/>
</dbReference>